<dbReference type="PANTHER" id="PTHR15854:SF4">
    <property type="entry name" value="PEROXYNITRITE ISOMERASE THAP4"/>
    <property type="match status" value="1"/>
</dbReference>
<dbReference type="EMBL" id="VCKZ01000298">
    <property type="protein sequence ID" value="TMR31556.1"/>
    <property type="molecule type" value="Genomic_DNA"/>
</dbReference>
<comment type="pathway">
    <text evidence="1">Nitrogen metabolism.</text>
</comment>
<comment type="caution">
    <text evidence="3">The sequence shown here is derived from an EMBL/GenBank/DDBJ whole genome shotgun (WGS) entry which is preliminary data.</text>
</comment>
<dbReference type="RefSeq" id="WP_138640133.1">
    <property type="nucleotide sequence ID" value="NZ_JASWDG010000144.1"/>
</dbReference>
<gene>
    <name evidence="3" type="ORF">ETD96_31515</name>
</gene>
<keyword evidence="1" id="KW-0413">Isomerase</keyword>
<comment type="similarity">
    <text evidence="1">Belongs to the nitrobindin family.</text>
</comment>
<dbReference type="PANTHER" id="PTHR15854">
    <property type="entry name" value="THAP4 PROTEIN"/>
    <property type="match status" value="1"/>
</dbReference>
<dbReference type="Pfam" id="PF08768">
    <property type="entry name" value="THAP4_heme-bd"/>
    <property type="match status" value="1"/>
</dbReference>
<evidence type="ECO:0000313" key="3">
    <source>
        <dbReference type="EMBL" id="TMR31556.1"/>
    </source>
</evidence>
<feature type="domain" description="THAP4-like heme-binding" evidence="2">
    <location>
        <begin position="9"/>
        <end position="160"/>
    </location>
</feature>
<dbReference type="AlphaFoldDB" id="A0A5S4GEZ8"/>
<dbReference type="InterPro" id="IPR014878">
    <property type="entry name" value="THAP4-like_heme-bd"/>
</dbReference>
<dbReference type="GO" id="GO:0046872">
    <property type="term" value="F:metal ion binding"/>
    <property type="evidence" value="ECO:0007669"/>
    <property type="project" value="UniProtKB-KW"/>
</dbReference>
<feature type="binding site" evidence="1">
    <location>
        <position position="30"/>
    </location>
    <ligand>
        <name>heme b</name>
        <dbReference type="ChEBI" id="CHEBI:60344"/>
    </ligand>
</feature>
<keyword evidence="1" id="KW-0408">Iron</keyword>
<proteinExistence type="inferred from homology"/>
<evidence type="ECO:0000256" key="1">
    <source>
        <dbReference type="HAMAP-Rule" id="MF_01297"/>
    </source>
</evidence>
<feature type="binding site" description="axial binding residue" evidence="1">
    <location>
        <position position="153"/>
    </location>
    <ligand>
        <name>heme b</name>
        <dbReference type="ChEBI" id="CHEBI:60344"/>
    </ligand>
    <ligandPart>
        <name>Fe</name>
        <dbReference type="ChEBI" id="CHEBI:18248"/>
    </ligandPart>
</feature>
<dbReference type="GO" id="GO:0020037">
    <property type="term" value="F:heme binding"/>
    <property type="evidence" value="ECO:0007669"/>
    <property type="project" value="UniProtKB-UniRule"/>
</dbReference>
<keyword evidence="1" id="KW-0349">Heme</keyword>
<protein>
    <recommendedName>
        <fullName evidence="1">Peroxynitrite isomerase</fullName>
        <ecNumber evidence="1">5.99.-.-</ecNumber>
    </recommendedName>
    <alternativeName>
        <fullName evidence="1">Ferric nitrobindin</fullName>
        <shortName evidence="1">Nb(III)</shortName>
    </alternativeName>
</protein>
<accession>A0A5S4GEZ8</accession>
<comment type="cofactor">
    <cofactor evidence="1">
        <name>heme b</name>
        <dbReference type="ChEBI" id="CHEBI:60344"/>
    </cofactor>
    <text evidence="1">Binds 1 heme b group per subunit, that coordinates a highly solvent-exposed Fe(III) atom.</text>
</comment>
<dbReference type="OrthoDB" id="4804006at2"/>
<dbReference type="SUPFAM" id="SSF50814">
    <property type="entry name" value="Lipocalins"/>
    <property type="match status" value="1"/>
</dbReference>
<evidence type="ECO:0000313" key="4">
    <source>
        <dbReference type="Proteomes" id="UP000305238"/>
    </source>
</evidence>
<keyword evidence="4" id="KW-1185">Reference proteome</keyword>
<dbReference type="Gene3D" id="2.40.128.20">
    <property type="match status" value="1"/>
</dbReference>
<dbReference type="CDD" id="cd07828">
    <property type="entry name" value="lipocalin_heme-bd-THAP4-like"/>
    <property type="match status" value="1"/>
</dbReference>
<evidence type="ECO:0000259" key="2">
    <source>
        <dbReference type="Pfam" id="PF08768"/>
    </source>
</evidence>
<comment type="domain">
    <text evidence="1">Forms a 10-stranded antiparallel beta-barrel structure able to accommodate a hydrophobic ligand in its interior. In fact, this fold hosts the heme group, which is located in a wide surface cleft.</text>
</comment>
<reference evidence="3 4" key="1">
    <citation type="submission" date="2019-05" db="EMBL/GenBank/DDBJ databases">
        <title>Draft genome sequence of Actinomadura geliboluensis A8036.</title>
        <authorList>
            <person name="Saricaoglu S."/>
            <person name="Isik K."/>
        </authorList>
    </citation>
    <scope>NUCLEOTIDE SEQUENCE [LARGE SCALE GENOMIC DNA]</scope>
    <source>
        <strain evidence="3 4">A8036</strain>
    </source>
</reference>
<comment type="catalytic activity">
    <reaction evidence="1">
        <text>peroxynitrite = nitrate</text>
        <dbReference type="Rhea" id="RHEA:63116"/>
        <dbReference type="ChEBI" id="CHEBI:17632"/>
        <dbReference type="ChEBI" id="CHEBI:25941"/>
    </reaction>
</comment>
<organism evidence="3 4">
    <name type="scientific">Actinomadura geliboluensis</name>
    <dbReference type="NCBI Taxonomy" id="882440"/>
    <lineage>
        <taxon>Bacteria</taxon>
        <taxon>Bacillati</taxon>
        <taxon>Actinomycetota</taxon>
        <taxon>Actinomycetes</taxon>
        <taxon>Streptosporangiales</taxon>
        <taxon>Thermomonosporaceae</taxon>
        <taxon>Actinomadura</taxon>
    </lineage>
</organism>
<dbReference type="GO" id="GO:0062213">
    <property type="term" value="F:peroxynitrite isomerase activity"/>
    <property type="evidence" value="ECO:0007669"/>
    <property type="project" value="UniProtKB-UniRule"/>
</dbReference>
<comment type="function">
    <text evidence="1">Heme-binding protein able to scavenge peroxynitrite and to protect free L-tyrosine against peroxynitrite-mediated nitration, by acting as a peroxynitrite isomerase that converts peroxynitrite to nitrate. Therefore, this protein likely plays a role in peroxynitrite sensing and in the detoxification of reactive nitrogen and oxygen species (RNS and ROS, respectively). Is able to bind nitric oxide (NO) in vitro, but may act as a sensor of peroxynitrite levels in vivo.</text>
</comment>
<sequence>MDVPELHPDLEPLKFLLGTWEGAGVGGYPTIESFNFGQELSFTHIGKPFLIYASRTWMIEPDGTLGRPLAVETGYWRPRPNHQVEVTLAHPTGIVEIYVGDVAFNRVELHTDVVARTESAKEVTAGHRLYGLIGEDLGWAYDMAAVGQQLQSHLSAQLKKVS</sequence>
<name>A0A5S4GEZ8_9ACTN</name>
<dbReference type="InterPro" id="IPR012674">
    <property type="entry name" value="Calycin"/>
</dbReference>
<dbReference type="HAMAP" id="MF_01297">
    <property type="entry name" value="nitrobindin"/>
    <property type="match status" value="1"/>
</dbReference>
<keyword evidence="1" id="KW-0479">Metal-binding</keyword>
<dbReference type="Proteomes" id="UP000305238">
    <property type="component" value="Unassembled WGS sequence"/>
</dbReference>
<feature type="binding site" evidence="1">
    <location>
        <position position="121"/>
    </location>
    <ligand>
        <name>heme b</name>
        <dbReference type="ChEBI" id="CHEBI:60344"/>
    </ligand>
</feature>
<dbReference type="EC" id="5.99.-.-" evidence="1"/>
<feature type="short sequence motif" description="GXWXGXG" evidence="1">
    <location>
        <begin position="18"/>
        <end position="24"/>
    </location>
</feature>
<dbReference type="InterPro" id="IPR045165">
    <property type="entry name" value="Nitrobindin"/>
</dbReference>
<dbReference type="InterPro" id="IPR022939">
    <property type="entry name" value="Nb(III)_bact/plant"/>
</dbReference>